<organism evidence="2 3">
    <name type="scientific">Flavobacterium chungbukense</name>
    <dbReference type="NCBI Taxonomy" id="877464"/>
    <lineage>
        <taxon>Bacteria</taxon>
        <taxon>Pseudomonadati</taxon>
        <taxon>Bacteroidota</taxon>
        <taxon>Flavobacteriia</taxon>
        <taxon>Flavobacteriales</taxon>
        <taxon>Flavobacteriaceae</taxon>
        <taxon>Flavobacterium</taxon>
    </lineage>
</organism>
<name>A0ABP7Y6M5_9FLAO</name>
<evidence type="ECO:0000259" key="1">
    <source>
        <dbReference type="SMART" id="SM00354"/>
    </source>
</evidence>
<evidence type="ECO:0000313" key="2">
    <source>
        <dbReference type="EMBL" id="GAA4131635.1"/>
    </source>
</evidence>
<keyword evidence="3" id="KW-1185">Reference proteome</keyword>
<dbReference type="SUPFAM" id="SSF47413">
    <property type="entry name" value="lambda repressor-like DNA-binding domains"/>
    <property type="match status" value="1"/>
</dbReference>
<dbReference type="Gene3D" id="1.10.260.40">
    <property type="entry name" value="lambda repressor-like DNA-binding domains"/>
    <property type="match status" value="1"/>
</dbReference>
<sequence length="95" mass="10883">MVRTKDIAREADVSVMTVSFILNNKLDNNGIFRGLIEKIIKASKEMKFMPNMIPILPTGRTKCIWLIVEDISNPIFSDLAKIIERGLPSFRNFRT</sequence>
<evidence type="ECO:0000313" key="3">
    <source>
        <dbReference type="Proteomes" id="UP001501333"/>
    </source>
</evidence>
<dbReference type="CDD" id="cd01392">
    <property type="entry name" value="HTH_LacI"/>
    <property type="match status" value="1"/>
</dbReference>
<proteinExistence type="predicted"/>
<dbReference type="SMART" id="SM00354">
    <property type="entry name" value="HTH_LACI"/>
    <property type="match status" value="1"/>
</dbReference>
<protein>
    <recommendedName>
        <fullName evidence="1">HTH lacI-type domain-containing protein</fullName>
    </recommendedName>
</protein>
<dbReference type="InterPro" id="IPR010982">
    <property type="entry name" value="Lambda_DNA-bd_dom_sf"/>
</dbReference>
<dbReference type="InterPro" id="IPR000843">
    <property type="entry name" value="HTH_LacI"/>
</dbReference>
<dbReference type="Proteomes" id="UP001501333">
    <property type="component" value="Unassembled WGS sequence"/>
</dbReference>
<feature type="domain" description="HTH lacI-type" evidence="1">
    <location>
        <begin position="1"/>
        <end position="73"/>
    </location>
</feature>
<comment type="caution">
    <text evidence="2">The sequence shown here is derived from an EMBL/GenBank/DDBJ whole genome shotgun (WGS) entry which is preliminary data.</text>
</comment>
<dbReference type="EMBL" id="BAABAO010000008">
    <property type="protein sequence ID" value="GAA4131635.1"/>
    <property type="molecule type" value="Genomic_DNA"/>
</dbReference>
<reference evidence="3" key="1">
    <citation type="journal article" date="2019" name="Int. J. Syst. Evol. Microbiol.">
        <title>The Global Catalogue of Microorganisms (GCM) 10K type strain sequencing project: providing services to taxonomists for standard genome sequencing and annotation.</title>
        <authorList>
            <consortium name="The Broad Institute Genomics Platform"/>
            <consortium name="The Broad Institute Genome Sequencing Center for Infectious Disease"/>
            <person name="Wu L."/>
            <person name="Ma J."/>
        </authorList>
    </citation>
    <scope>NUCLEOTIDE SEQUENCE [LARGE SCALE GENOMIC DNA]</scope>
    <source>
        <strain evidence="3">JCM 17386</strain>
    </source>
</reference>
<gene>
    <name evidence="2" type="ORF">GCM10022250_23680</name>
</gene>
<dbReference type="Pfam" id="PF00356">
    <property type="entry name" value="LacI"/>
    <property type="match status" value="1"/>
</dbReference>
<accession>A0ABP7Y6M5</accession>